<dbReference type="PANTHER" id="PTHR13866">
    <property type="entry name" value="SPARC OSTEONECTIN"/>
    <property type="match status" value="1"/>
</dbReference>
<dbReference type="Pfam" id="PF07648">
    <property type="entry name" value="Kazal_2"/>
    <property type="match status" value="3"/>
</dbReference>
<dbReference type="CDD" id="cd00104">
    <property type="entry name" value="KAZAL_FS"/>
    <property type="match status" value="3"/>
</dbReference>
<dbReference type="EMBL" id="JABDTM020002824">
    <property type="protein sequence ID" value="KAH0822354.1"/>
    <property type="molecule type" value="Genomic_DNA"/>
</dbReference>
<dbReference type="SUPFAM" id="SSF63712">
    <property type="entry name" value="Nicotinic receptor ligand binding domain-like"/>
    <property type="match status" value="1"/>
</dbReference>
<keyword evidence="9" id="KW-1185">Reference proteome</keyword>
<keyword evidence="6" id="KW-1133">Transmembrane helix</keyword>
<accession>A0A8J6LGY8</accession>
<dbReference type="InterPro" id="IPR006202">
    <property type="entry name" value="Neur_chan_lig-bd"/>
</dbReference>
<keyword evidence="6" id="KW-0472">Membrane</keyword>
<dbReference type="SMART" id="SM00280">
    <property type="entry name" value="KAZAL"/>
    <property type="match status" value="3"/>
</dbReference>
<dbReference type="Gene3D" id="2.70.170.10">
    <property type="entry name" value="Neurotransmitter-gated ion-channel ligand-binding domain"/>
    <property type="match status" value="1"/>
</dbReference>
<evidence type="ECO:0000256" key="6">
    <source>
        <dbReference type="SAM" id="Phobius"/>
    </source>
</evidence>
<dbReference type="GO" id="GO:0050840">
    <property type="term" value="F:extracellular matrix binding"/>
    <property type="evidence" value="ECO:0007669"/>
    <property type="project" value="TreeGrafter"/>
</dbReference>
<dbReference type="CDD" id="cd18989">
    <property type="entry name" value="LGIC_ECD_cation"/>
    <property type="match status" value="1"/>
</dbReference>
<comment type="subcellular location">
    <subcellularLocation>
        <location evidence="1">Membrane</location>
        <topology evidence="1">Multi-pass membrane protein</topology>
    </subcellularLocation>
</comment>
<dbReference type="InterPro" id="IPR038050">
    <property type="entry name" value="Neuro_actylchol_rec"/>
</dbReference>
<feature type="transmembrane region" description="Helical" evidence="6">
    <location>
        <begin position="465"/>
        <end position="487"/>
    </location>
</feature>
<evidence type="ECO:0000313" key="8">
    <source>
        <dbReference type="EMBL" id="KAH0822354.1"/>
    </source>
</evidence>
<dbReference type="Proteomes" id="UP000719412">
    <property type="component" value="Unassembled WGS sequence"/>
</dbReference>
<evidence type="ECO:0000259" key="7">
    <source>
        <dbReference type="PROSITE" id="PS51465"/>
    </source>
</evidence>
<feature type="domain" description="Kazal-like" evidence="7">
    <location>
        <begin position="158"/>
        <end position="208"/>
    </location>
</feature>
<dbReference type="Gene3D" id="1.20.58.390">
    <property type="entry name" value="Neurotransmitter-gated ion-channel transmembrane domain"/>
    <property type="match status" value="1"/>
</dbReference>
<dbReference type="PROSITE" id="PS51465">
    <property type="entry name" value="KAZAL_2"/>
    <property type="match status" value="3"/>
</dbReference>
<dbReference type="GO" id="GO:0016020">
    <property type="term" value="C:membrane"/>
    <property type="evidence" value="ECO:0007669"/>
    <property type="project" value="UniProtKB-SubCell"/>
</dbReference>
<evidence type="ECO:0000256" key="4">
    <source>
        <dbReference type="ARBA" id="ARBA00023157"/>
    </source>
</evidence>
<evidence type="ECO:0000313" key="9">
    <source>
        <dbReference type="Proteomes" id="UP000719412"/>
    </source>
</evidence>
<dbReference type="InterPro" id="IPR003645">
    <property type="entry name" value="Fol_N"/>
</dbReference>
<feature type="transmembrane region" description="Helical" evidence="6">
    <location>
        <begin position="435"/>
        <end position="453"/>
    </location>
</feature>
<dbReference type="GO" id="GO:0005509">
    <property type="term" value="F:calcium ion binding"/>
    <property type="evidence" value="ECO:0007669"/>
    <property type="project" value="TreeGrafter"/>
</dbReference>
<dbReference type="SUPFAM" id="SSF90112">
    <property type="entry name" value="Neurotransmitter-gated ion-channel transmembrane pore"/>
    <property type="match status" value="1"/>
</dbReference>
<proteinExistence type="predicted"/>
<dbReference type="InterPro" id="IPR036058">
    <property type="entry name" value="Kazal_dom_sf"/>
</dbReference>
<evidence type="ECO:0000256" key="1">
    <source>
        <dbReference type="ARBA" id="ARBA00004141"/>
    </source>
</evidence>
<sequence length="580" mass="64209">MLRNGRCTEILYEKSSREDCCANNHRLHNAWSPDELDSSTFFFWRVLGDGVRCSPCKVSCKDVDCGVDKTCTIKKGRPKCVCSSKCKEGKIRSKRGPICGTDGRSYRNICRLRKRACRRKSNNLSIAYSGTCQTSCDKIKCPSGMHCLLDQNLSPHCVNCSKKCSDNPKRREVCGSDGLTYPSACHLREKTCRKGKAIPIAYKGPCREGATCSKVRCQDRQSCLTDVSTGMPRCVSCSSTCRPRHMHGPICGTNNSTYHSWCEMMLDSCAKGYIIDTKYPGKCVRRDQGGDPSAIGTVTCVVSSEGQVVCVPPSHHNSLCVADLTKYPFDTHNCTIRFGSWVHSGEELDIRVAKPGISTEDLVPNGEWALADTNVIKHPGKFKCCPNNTYPSINFSFKIKRVAGAHTATVILPAIALIIITLTSLWIAPNNSERLNLCYMNVICQFLYVQYVSYMLPLNGVNIPLIILFARDSLLISAFTIVFSVMLKSMVENKKAAPEWITKVVCVLVAFKPGQIVFLNDASFKGLKNSEGDDDGAAIISVQEGSSGPKEWFLFAKILDRLCFAIFLTIYISMFISFTP</sequence>
<protein>
    <recommendedName>
        <fullName evidence="7">Kazal-like domain-containing protein</fullName>
    </recommendedName>
</protein>
<dbReference type="FunFam" id="3.30.60.30:FF:000057">
    <property type="entry name" value="Follistatin, isoform B"/>
    <property type="match status" value="1"/>
</dbReference>
<dbReference type="SUPFAM" id="SSF100895">
    <property type="entry name" value="Kazal-type serine protease inhibitors"/>
    <property type="match status" value="3"/>
</dbReference>
<dbReference type="Gene3D" id="3.30.60.30">
    <property type="match status" value="3"/>
</dbReference>
<keyword evidence="5" id="KW-0325">Glycoprotein</keyword>
<feature type="transmembrane region" description="Helical" evidence="6">
    <location>
        <begin position="558"/>
        <end position="578"/>
    </location>
</feature>
<dbReference type="GO" id="GO:0005518">
    <property type="term" value="F:collagen binding"/>
    <property type="evidence" value="ECO:0007669"/>
    <property type="project" value="TreeGrafter"/>
</dbReference>
<reference evidence="8" key="2">
    <citation type="submission" date="2021-08" db="EMBL/GenBank/DDBJ databases">
        <authorList>
            <person name="Eriksson T."/>
        </authorList>
    </citation>
    <scope>NUCLEOTIDE SEQUENCE</scope>
    <source>
        <strain evidence="8">Stoneville</strain>
        <tissue evidence="8">Whole head</tissue>
    </source>
</reference>
<dbReference type="InterPro" id="IPR002350">
    <property type="entry name" value="Kazal_dom"/>
</dbReference>
<dbReference type="PANTHER" id="PTHR13866:SF29">
    <property type="entry name" value="FOLLISTATIN"/>
    <property type="match status" value="1"/>
</dbReference>
<organism evidence="8 9">
    <name type="scientific">Tenebrio molitor</name>
    <name type="common">Yellow mealworm beetle</name>
    <dbReference type="NCBI Taxonomy" id="7067"/>
    <lineage>
        <taxon>Eukaryota</taxon>
        <taxon>Metazoa</taxon>
        <taxon>Ecdysozoa</taxon>
        <taxon>Arthropoda</taxon>
        <taxon>Hexapoda</taxon>
        <taxon>Insecta</taxon>
        <taxon>Pterygota</taxon>
        <taxon>Neoptera</taxon>
        <taxon>Endopterygota</taxon>
        <taxon>Coleoptera</taxon>
        <taxon>Polyphaga</taxon>
        <taxon>Cucujiformia</taxon>
        <taxon>Tenebrionidae</taxon>
        <taxon>Tenebrio</taxon>
    </lineage>
</organism>
<dbReference type="SMART" id="SM00274">
    <property type="entry name" value="FOLN"/>
    <property type="match status" value="3"/>
</dbReference>
<feature type="transmembrane region" description="Helical" evidence="6">
    <location>
        <begin position="410"/>
        <end position="428"/>
    </location>
</feature>
<dbReference type="GO" id="GO:0005230">
    <property type="term" value="F:extracellular ligand-gated monoatomic ion channel activity"/>
    <property type="evidence" value="ECO:0007669"/>
    <property type="project" value="InterPro"/>
</dbReference>
<dbReference type="AlphaFoldDB" id="A0A8J6LGY8"/>
<dbReference type="InterPro" id="IPR036773">
    <property type="entry name" value="TB_dom_sf"/>
</dbReference>
<dbReference type="InterPro" id="IPR036734">
    <property type="entry name" value="Neur_chan_lig-bd_sf"/>
</dbReference>
<dbReference type="GO" id="GO:0005615">
    <property type="term" value="C:extracellular space"/>
    <property type="evidence" value="ECO:0007669"/>
    <property type="project" value="TreeGrafter"/>
</dbReference>
<gene>
    <name evidence="8" type="ORF">GEV33_000438</name>
</gene>
<comment type="caution">
    <text evidence="8">The sequence shown here is derived from an EMBL/GenBank/DDBJ whole genome shotgun (WGS) entry which is preliminary data.</text>
</comment>
<dbReference type="Gene3D" id="3.90.290.10">
    <property type="entry name" value="TGF-beta binding (TB) domain"/>
    <property type="match status" value="1"/>
</dbReference>
<evidence type="ECO:0000256" key="2">
    <source>
        <dbReference type="ARBA" id="ARBA00022729"/>
    </source>
</evidence>
<dbReference type="Pfam" id="PF21333">
    <property type="entry name" value="FST_N"/>
    <property type="match status" value="1"/>
</dbReference>
<dbReference type="Pfam" id="PF02931">
    <property type="entry name" value="Neur_chan_LBD"/>
    <property type="match status" value="1"/>
</dbReference>
<evidence type="ECO:0000256" key="5">
    <source>
        <dbReference type="ARBA" id="ARBA00023180"/>
    </source>
</evidence>
<keyword evidence="2" id="KW-0732">Signal</keyword>
<feature type="domain" description="Kazal-like" evidence="7">
    <location>
        <begin position="81"/>
        <end position="134"/>
    </location>
</feature>
<reference evidence="8" key="1">
    <citation type="journal article" date="2020" name="J Insects Food Feed">
        <title>The yellow mealworm (Tenebrio molitor) genome: a resource for the emerging insects as food and feed industry.</title>
        <authorList>
            <person name="Eriksson T."/>
            <person name="Andere A."/>
            <person name="Kelstrup H."/>
            <person name="Emery V."/>
            <person name="Picard C."/>
        </authorList>
    </citation>
    <scope>NUCLEOTIDE SEQUENCE</scope>
    <source>
        <strain evidence="8">Stoneville</strain>
        <tissue evidence="8">Whole head</tissue>
    </source>
</reference>
<keyword evidence="6" id="KW-0812">Transmembrane</keyword>
<keyword evidence="3" id="KW-0677">Repeat</keyword>
<dbReference type="InterPro" id="IPR036719">
    <property type="entry name" value="Neuro-gated_channel_TM_sf"/>
</dbReference>
<name>A0A8J6LGY8_TENMO</name>
<feature type="domain" description="Kazal-like" evidence="7">
    <location>
        <begin position="235"/>
        <end position="285"/>
    </location>
</feature>
<dbReference type="FunFam" id="1.20.58.390:FF:000092">
    <property type="entry name" value="Nicotinic acetylcholine receptor subunit alpha10"/>
    <property type="match status" value="1"/>
</dbReference>
<evidence type="ECO:0000256" key="3">
    <source>
        <dbReference type="ARBA" id="ARBA00022737"/>
    </source>
</evidence>
<keyword evidence="4" id="KW-1015">Disulfide bond</keyword>